<name>A0A7S4UL16_9DINO</name>
<proteinExistence type="predicted"/>
<protein>
    <submittedName>
        <fullName evidence="2">Uncharacterized protein</fullName>
    </submittedName>
</protein>
<feature type="compositionally biased region" description="Basic and acidic residues" evidence="1">
    <location>
        <begin position="99"/>
        <end position="114"/>
    </location>
</feature>
<dbReference type="AlphaFoldDB" id="A0A7S4UL16"/>
<organism evidence="2">
    <name type="scientific">Alexandrium monilatum</name>
    <dbReference type="NCBI Taxonomy" id="311494"/>
    <lineage>
        <taxon>Eukaryota</taxon>
        <taxon>Sar</taxon>
        <taxon>Alveolata</taxon>
        <taxon>Dinophyceae</taxon>
        <taxon>Gonyaulacales</taxon>
        <taxon>Pyrocystaceae</taxon>
        <taxon>Alexandrium</taxon>
    </lineage>
</organism>
<feature type="region of interest" description="Disordered" evidence="1">
    <location>
        <begin position="83"/>
        <end position="117"/>
    </location>
</feature>
<dbReference type="EMBL" id="HBNR01022361">
    <property type="protein sequence ID" value="CAE4575307.1"/>
    <property type="molecule type" value="Transcribed_RNA"/>
</dbReference>
<evidence type="ECO:0000256" key="1">
    <source>
        <dbReference type="SAM" id="MobiDB-lite"/>
    </source>
</evidence>
<accession>A0A7S4UL16</accession>
<sequence length="207" mass="22620">MQCRGPVSLAPDAHHVAGSLWAGFAELHPRDWLAQLLQRRLCDLMATGGSNPARWAAISVFAVGSAGLLARQSPRLTLRAARGRCRAGPRAPVGPRSTPDSRQRGGPRPLERLGRLRRGNPAATWQWNQYCRDEGNGTYDARRHPESFVEEFLERHEQGLLPHVQLAKKGLLKRITDVLEASNVCRMSPGPAGLVSIRHAPGTGPPT</sequence>
<gene>
    <name evidence="2" type="ORF">AMON00008_LOCUS14926</name>
</gene>
<reference evidence="2" key="1">
    <citation type="submission" date="2021-01" db="EMBL/GenBank/DDBJ databases">
        <authorList>
            <person name="Corre E."/>
            <person name="Pelletier E."/>
            <person name="Niang G."/>
            <person name="Scheremetjew M."/>
            <person name="Finn R."/>
            <person name="Kale V."/>
            <person name="Holt S."/>
            <person name="Cochrane G."/>
            <person name="Meng A."/>
            <person name="Brown T."/>
            <person name="Cohen L."/>
        </authorList>
    </citation>
    <scope>NUCLEOTIDE SEQUENCE</scope>
    <source>
        <strain evidence="2">CCMP3105</strain>
    </source>
</reference>
<evidence type="ECO:0000313" key="2">
    <source>
        <dbReference type="EMBL" id="CAE4575307.1"/>
    </source>
</evidence>